<dbReference type="AlphaFoldDB" id="A0A510BNY5"/>
<geneLocation type="plasmid" evidence="1">
    <name>pVb1636</name>
</geneLocation>
<protein>
    <submittedName>
        <fullName evidence="1">Uncharacterized protein</fullName>
    </submittedName>
</protein>
<sequence length="44" mass="5072">MALASLLLLLPLMRQHKQLHKMNVRFGYVSLRAFLVVAVLRKVP</sequence>
<organism evidence="1">
    <name type="scientific">Vibrio alginolyticus</name>
    <dbReference type="NCBI Taxonomy" id="663"/>
    <lineage>
        <taxon>Bacteria</taxon>
        <taxon>Pseudomonadati</taxon>
        <taxon>Pseudomonadota</taxon>
        <taxon>Gammaproteobacteria</taxon>
        <taxon>Vibrionales</taxon>
        <taxon>Vibrionaceae</taxon>
        <taxon>Vibrio</taxon>
    </lineage>
</organism>
<accession>A0A510BNY5</accession>
<proteinExistence type="predicted"/>
<dbReference type="EMBL" id="MH548371">
    <property type="protein sequence ID" value="AXQ85544.1"/>
    <property type="molecule type" value="Genomic_DNA"/>
</dbReference>
<name>A0A510BNY5_VIBAL</name>
<evidence type="ECO:0000313" key="1">
    <source>
        <dbReference type="EMBL" id="AXQ85544.1"/>
    </source>
</evidence>
<keyword evidence="1" id="KW-0614">Plasmid</keyword>
<reference evidence="1" key="1">
    <citation type="submission" date="2018-06" db="EMBL/GenBank/DDBJ databases">
        <title>Genetic characterization of a blaCTX-M-14-carrying plasmid in Vibrio alginolyticus.</title>
        <authorList>
            <person name="Zheng Z."/>
            <person name="Li R."/>
            <person name="Chen S."/>
        </authorList>
    </citation>
    <scope>NUCLEOTIDE SEQUENCE</scope>
    <source>
        <strain evidence="1">Vb1636</strain>
        <plasmid evidence="1">pVb1636</plasmid>
    </source>
</reference>